<gene>
    <name evidence="2" type="primary">fr9Q</name>
</gene>
<dbReference type="InterPro" id="IPR024311">
    <property type="entry name" value="Lipocalin-like"/>
</dbReference>
<proteinExistence type="predicted"/>
<evidence type="ECO:0000259" key="1">
    <source>
        <dbReference type="Pfam" id="PF13924"/>
    </source>
</evidence>
<feature type="domain" description="Lipocalin-like" evidence="1">
    <location>
        <begin position="6"/>
        <end position="133"/>
    </location>
</feature>
<sequence length="145" mass="16278">MSDLTGSWSLEESEFRLANGNITYPLGRNPSGRIIYMESGHMSVLLIAKGRANVGFIPEKFWLNIFGIKRIIGLIRLIRANSGVLGYSGRYSTDGKTVLHHVDLSSYPDFVGTRLVREVRYEEGRLVLENSTDSGSSRLVWAREI</sequence>
<reference evidence="2" key="1">
    <citation type="journal article" date="2011" name="J. Am. Chem. Soc.">
        <title>Cloning and elucidation of the FR901464 gene cluster revealing a complex acyltransferase-less polyketide synthase using glycerate as starter units.</title>
        <authorList>
            <person name="Zhang F."/>
            <person name="He H.Y."/>
            <person name="Tang M.C."/>
            <person name="Tang Y.M."/>
            <person name="Zhou Q."/>
            <person name="Tang G.L."/>
        </authorList>
    </citation>
    <scope>NUCLEOTIDE SEQUENCE</scope>
    <source>
        <strain evidence="2">2663</strain>
    </source>
</reference>
<dbReference type="EMBL" id="HM047288">
    <property type="protein sequence ID" value="ADH01498.1"/>
    <property type="molecule type" value="Genomic_DNA"/>
</dbReference>
<organism evidence="2">
    <name type="scientific">Pseudomonas sp. 2663</name>
    <dbReference type="NCBI Taxonomy" id="764483"/>
    <lineage>
        <taxon>Bacteria</taxon>
        <taxon>Pseudomonadati</taxon>
        <taxon>Pseudomonadota</taxon>
        <taxon>Gammaproteobacteria</taxon>
        <taxon>Pseudomonadales</taxon>
        <taxon>Pseudomonadaceae</taxon>
        <taxon>Pseudomonas</taxon>
    </lineage>
</organism>
<name>E9KSN4_9PSED</name>
<accession>E9KSN4</accession>
<evidence type="ECO:0000313" key="2">
    <source>
        <dbReference type="EMBL" id="ADH01498.1"/>
    </source>
</evidence>
<dbReference type="Pfam" id="PF13924">
    <property type="entry name" value="Lipocalin_5"/>
    <property type="match status" value="1"/>
</dbReference>
<dbReference type="AlphaFoldDB" id="E9KSN4"/>
<protein>
    <submittedName>
        <fullName evidence="2">Uncharacterized protein fr9Q</fullName>
    </submittedName>
</protein>